<accession>T1JWR9</accession>
<dbReference type="AlphaFoldDB" id="T1JWR9"/>
<sequence length="50" mass="5784">MSHHNQGIFNGKLCNPEFAQLNNKKSCQCFRGEYLKSEIPSQFHAIDQLM</sequence>
<dbReference type="EMBL" id="CAEY01000814">
    <property type="status" value="NOT_ANNOTATED_CDS"/>
    <property type="molecule type" value="Genomic_DNA"/>
</dbReference>
<reference evidence="2" key="1">
    <citation type="submission" date="2011-08" db="EMBL/GenBank/DDBJ databases">
        <authorList>
            <person name="Rombauts S."/>
        </authorList>
    </citation>
    <scope>NUCLEOTIDE SEQUENCE</scope>
    <source>
        <strain evidence="2">London</strain>
    </source>
</reference>
<dbReference type="EnsemblMetazoa" id="tetur02g09250.1">
    <property type="protein sequence ID" value="tetur02g09250.1"/>
    <property type="gene ID" value="tetur02g09250"/>
</dbReference>
<dbReference type="EMBL" id="CAEY01000815">
    <property type="status" value="NOT_ANNOTATED_CDS"/>
    <property type="molecule type" value="Genomic_DNA"/>
</dbReference>
<name>T1JWR9_TETUR</name>
<organism evidence="1 2">
    <name type="scientific">Tetranychus urticae</name>
    <name type="common">Two-spotted spider mite</name>
    <dbReference type="NCBI Taxonomy" id="32264"/>
    <lineage>
        <taxon>Eukaryota</taxon>
        <taxon>Metazoa</taxon>
        <taxon>Ecdysozoa</taxon>
        <taxon>Arthropoda</taxon>
        <taxon>Chelicerata</taxon>
        <taxon>Arachnida</taxon>
        <taxon>Acari</taxon>
        <taxon>Acariformes</taxon>
        <taxon>Trombidiformes</taxon>
        <taxon>Prostigmata</taxon>
        <taxon>Eleutherengona</taxon>
        <taxon>Raphignathae</taxon>
        <taxon>Tetranychoidea</taxon>
        <taxon>Tetranychidae</taxon>
        <taxon>Tetranychus</taxon>
    </lineage>
</organism>
<evidence type="ECO:0000313" key="1">
    <source>
        <dbReference type="EnsemblMetazoa" id="tetur02g09250.1"/>
    </source>
</evidence>
<protein>
    <submittedName>
        <fullName evidence="1">Uncharacterized protein</fullName>
    </submittedName>
</protein>
<reference evidence="1" key="2">
    <citation type="submission" date="2015-06" db="UniProtKB">
        <authorList>
            <consortium name="EnsemblMetazoa"/>
        </authorList>
    </citation>
    <scope>IDENTIFICATION</scope>
</reference>
<dbReference type="HOGENOM" id="CLU_3126889_0_0_1"/>
<keyword evidence="2" id="KW-1185">Reference proteome</keyword>
<dbReference type="Proteomes" id="UP000015104">
    <property type="component" value="Unassembled WGS sequence"/>
</dbReference>
<proteinExistence type="predicted"/>
<evidence type="ECO:0000313" key="2">
    <source>
        <dbReference type="Proteomes" id="UP000015104"/>
    </source>
</evidence>